<sequence>MGDSDRIRTWLPSLLLSSTSSNLEMRSTASGLKVSGRCSFLFAILATVSSSFSLHDPNGISPRNIKYIKTPNAHQSAGKPCPFPKTISGASESAIPQTVNVLSSESFFPNLKSTSCIRPVCPNIKTSGDTPL</sequence>
<accession>I3SJQ8</accession>
<proteinExistence type="evidence at transcript level"/>
<dbReference type="EMBL" id="BT140705">
    <property type="protein sequence ID" value="AFK40500.1"/>
    <property type="molecule type" value="mRNA"/>
</dbReference>
<reference evidence="1" key="1">
    <citation type="submission" date="2012-05" db="EMBL/GenBank/DDBJ databases">
        <authorList>
            <person name="Krishnakumar V."/>
            <person name="Cheung F."/>
            <person name="Xiao Y."/>
            <person name="Chan A."/>
            <person name="Moskal W.A."/>
            <person name="Town C.D."/>
        </authorList>
    </citation>
    <scope>NUCLEOTIDE SEQUENCE</scope>
</reference>
<organism evidence="1">
    <name type="scientific">Lotus japonicus</name>
    <name type="common">Lotus corniculatus var. japonicus</name>
    <dbReference type="NCBI Taxonomy" id="34305"/>
    <lineage>
        <taxon>Eukaryota</taxon>
        <taxon>Viridiplantae</taxon>
        <taxon>Streptophyta</taxon>
        <taxon>Embryophyta</taxon>
        <taxon>Tracheophyta</taxon>
        <taxon>Spermatophyta</taxon>
        <taxon>Magnoliopsida</taxon>
        <taxon>eudicotyledons</taxon>
        <taxon>Gunneridae</taxon>
        <taxon>Pentapetalae</taxon>
        <taxon>rosids</taxon>
        <taxon>fabids</taxon>
        <taxon>Fabales</taxon>
        <taxon>Fabaceae</taxon>
        <taxon>Papilionoideae</taxon>
        <taxon>50 kb inversion clade</taxon>
        <taxon>NPAAA clade</taxon>
        <taxon>Hologalegina</taxon>
        <taxon>robinioid clade</taxon>
        <taxon>Loteae</taxon>
        <taxon>Lotus</taxon>
    </lineage>
</organism>
<dbReference type="AlphaFoldDB" id="I3SJQ8"/>
<evidence type="ECO:0000313" key="1">
    <source>
        <dbReference type="EMBL" id="AFK40500.1"/>
    </source>
</evidence>
<protein>
    <submittedName>
        <fullName evidence="1">Uncharacterized protein</fullName>
    </submittedName>
</protein>
<name>I3SJQ8_LOTJA</name>